<evidence type="ECO:0008006" key="3">
    <source>
        <dbReference type="Google" id="ProtNLM"/>
    </source>
</evidence>
<name>A0A9P5NV80_GYMJU</name>
<accession>A0A9P5NV80</accession>
<organism evidence="1 2">
    <name type="scientific">Gymnopilus junonius</name>
    <name type="common">Spectacular rustgill mushroom</name>
    <name type="synonym">Gymnopilus spectabilis subsp. junonius</name>
    <dbReference type="NCBI Taxonomy" id="109634"/>
    <lineage>
        <taxon>Eukaryota</taxon>
        <taxon>Fungi</taxon>
        <taxon>Dikarya</taxon>
        <taxon>Basidiomycota</taxon>
        <taxon>Agaricomycotina</taxon>
        <taxon>Agaricomycetes</taxon>
        <taxon>Agaricomycetidae</taxon>
        <taxon>Agaricales</taxon>
        <taxon>Agaricineae</taxon>
        <taxon>Hymenogastraceae</taxon>
        <taxon>Gymnopilus</taxon>
    </lineage>
</organism>
<reference evidence="1" key="1">
    <citation type="submission" date="2020-11" db="EMBL/GenBank/DDBJ databases">
        <authorList>
            <consortium name="DOE Joint Genome Institute"/>
            <person name="Ahrendt S."/>
            <person name="Riley R."/>
            <person name="Andreopoulos W."/>
            <person name="LaButti K."/>
            <person name="Pangilinan J."/>
            <person name="Ruiz-duenas F.J."/>
            <person name="Barrasa J.M."/>
            <person name="Sanchez-Garcia M."/>
            <person name="Camarero S."/>
            <person name="Miyauchi S."/>
            <person name="Serrano A."/>
            <person name="Linde D."/>
            <person name="Babiker R."/>
            <person name="Drula E."/>
            <person name="Ayuso-Fernandez I."/>
            <person name="Pacheco R."/>
            <person name="Padilla G."/>
            <person name="Ferreira P."/>
            <person name="Barriuso J."/>
            <person name="Kellner H."/>
            <person name="Castanera R."/>
            <person name="Alfaro M."/>
            <person name="Ramirez L."/>
            <person name="Pisabarro A.G."/>
            <person name="Kuo A."/>
            <person name="Tritt A."/>
            <person name="Lipzen A."/>
            <person name="He G."/>
            <person name="Yan M."/>
            <person name="Ng V."/>
            <person name="Cullen D."/>
            <person name="Martin F."/>
            <person name="Rosso M.-N."/>
            <person name="Henrissat B."/>
            <person name="Hibbett D."/>
            <person name="Martinez A.T."/>
            <person name="Grigoriev I.V."/>
        </authorList>
    </citation>
    <scope>NUCLEOTIDE SEQUENCE</scope>
    <source>
        <strain evidence="1">AH 44721</strain>
    </source>
</reference>
<dbReference type="EMBL" id="JADNYJ010000013">
    <property type="protein sequence ID" value="KAF8907854.1"/>
    <property type="molecule type" value="Genomic_DNA"/>
</dbReference>
<dbReference type="AlphaFoldDB" id="A0A9P5NV80"/>
<protein>
    <recommendedName>
        <fullName evidence="3">F-box domain-containing protein</fullName>
    </recommendedName>
</protein>
<dbReference type="Gene3D" id="1.20.1280.50">
    <property type="match status" value="1"/>
</dbReference>
<gene>
    <name evidence="1" type="ORF">CPB84DRAFT_1843709</name>
</gene>
<evidence type="ECO:0000313" key="2">
    <source>
        <dbReference type="Proteomes" id="UP000724874"/>
    </source>
</evidence>
<dbReference type="Proteomes" id="UP000724874">
    <property type="component" value="Unassembled WGS sequence"/>
</dbReference>
<evidence type="ECO:0000313" key="1">
    <source>
        <dbReference type="EMBL" id="KAF8907854.1"/>
    </source>
</evidence>
<comment type="caution">
    <text evidence="1">The sequence shown here is derived from an EMBL/GenBank/DDBJ whole genome shotgun (WGS) entry which is preliminary data.</text>
</comment>
<proteinExistence type="predicted"/>
<sequence length="517" mass="58364">MSTTKHQNHDRDASCVALNKFDPSACSLDGGGPCSACANILELDTKILCTGTGSSSDLFQALIQERRAMISETVNRLHDPLTRHLPTELVSRVFDYYMQGMKQPFWSGDFLKFSKFDRSASLTISAVCRIWREIAFGTPELWTVVNVYLDPSRNTAFQVELVREWLERSAEMPLQLSLVCDDGSTEDFQLLSLFFDELKTHAARWQTLRLLASHRCYGVFTAGLKKYACPQDPPALSESTPALAEFQGDCLQNLRFEWGNVTVICMKHIDFEDLEILRRARRLKKCVCSLIDNYPRNDPPLTPTDLVTSAFLEDLELRPCCADGSFLDYLVVPSLQRLVYDTWTSRGFLNSVYARFSRVRSTGPASSKLPKKANLNSFPAIERELAAILEFDPYPGPGRRTNKALWMSLQYFIFTRTSSDKIQNHSSDHQLVDLGVFDPTMQKSNAQKALQALIHERQSKVKERINPVHDQPTQHLPMEIVSRIFALCLEVAGQPFGEGYRVLKGGCSTPLIDINGL</sequence>
<dbReference type="OrthoDB" id="3365698at2759"/>
<keyword evidence="2" id="KW-1185">Reference proteome</keyword>